<dbReference type="AlphaFoldDB" id="A0A8S3ZY90"/>
<sequence>MASNFTDKVAIVTGSSSGIGEAIALAFASRGAKVTLCGRDSQRLDAVCSQAVEISGGQRDRFLTFEGDLNDSGVRRRIIEKTVDKFGRLDILVASAGISDTQMSILNATEESYDAVMNTNLKSIFFLIQQAIPHLEKSKGNIVTISSNVSSMVLPITAVYSMSKVALDHLTRCLAVELGQKGIRIELLKEMGKLDANKVPLKDRVLTAEDVAETVVFLSCETAKFITGETVKIDGGRSLTGPLDISDYVDLL</sequence>
<dbReference type="InterPro" id="IPR002347">
    <property type="entry name" value="SDR_fam"/>
</dbReference>
<comment type="caution">
    <text evidence="2">The sequence shown here is derived from an EMBL/GenBank/DDBJ whole genome shotgun (WGS) entry which is preliminary data.</text>
</comment>
<gene>
    <name evidence="2" type="ORF">CUNI_LOCUS18163</name>
</gene>
<keyword evidence="1" id="KW-0560">Oxidoreductase</keyword>
<keyword evidence="3" id="KW-1185">Reference proteome</keyword>
<dbReference type="OrthoDB" id="47007at2759"/>
<dbReference type="Proteomes" id="UP000678393">
    <property type="component" value="Unassembled WGS sequence"/>
</dbReference>
<evidence type="ECO:0000313" key="3">
    <source>
        <dbReference type="Proteomes" id="UP000678393"/>
    </source>
</evidence>
<dbReference type="PROSITE" id="PS00061">
    <property type="entry name" value="ADH_SHORT"/>
    <property type="match status" value="1"/>
</dbReference>
<evidence type="ECO:0000256" key="1">
    <source>
        <dbReference type="ARBA" id="ARBA00023002"/>
    </source>
</evidence>
<dbReference type="PRINTS" id="PR00081">
    <property type="entry name" value="GDHRDH"/>
</dbReference>
<dbReference type="FunFam" id="3.40.50.720:FF:000084">
    <property type="entry name" value="Short-chain dehydrogenase reductase"/>
    <property type="match status" value="1"/>
</dbReference>
<dbReference type="PANTHER" id="PTHR43975:SF2">
    <property type="entry name" value="EG:BACR7A4.14 PROTEIN-RELATED"/>
    <property type="match status" value="1"/>
</dbReference>
<dbReference type="PRINTS" id="PR00080">
    <property type="entry name" value="SDRFAMILY"/>
</dbReference>
<dbReference type="InterPro" id="IPR036291">
    <property type="entry name" value="NAD(P)-bd_dom_sf"/>
</dbReference>
<dbReference type="Pfam" id="PF13561">
    <property type="entry name" value="adh_short_C2"/>
    <property type="match status" value="1"/>
</dbReference>
<dbReference type="PANTHER" id="PTHR43975">
    <property type="entry name" value="ZGC:101858"/>
    <property type="match status" value="1"/>
</dbReference>
<name>A0A8S3ZY90_9EUPU</name>
<evidence type="ECO:0000313" key="2">
    <source>
        <dbReference type="EMBL" id="CAG5132605.1"/>
    </source>
</evidence>
<reference evidence="2" key="1">
    <citation type="submission" date="2021-04" db="EMBL/GenBank/DDBJ databases">
        <authorList>
            <consortium name="Molecular Ecology Group"/>
        </authorList>
    </citation>
    <scope>NUCLEOTIDE SEQUENCE</scope>
</reference>
<dbReference type="GO" id="GO:0016491">
    <property type="term" value="F:oxidoreductase activity"/>
    <property type="evidence" value="ECO:0007669"/>
    <property type="project" value="UniProtKB-KW"/>
</dbReference>
<proteinExistence type="predicted"/>
<organism evidence="2 3">
    <name type="scientific">Candidula unifasciata</name>
    <dbReference type="NCBI Taxonomy" id="100452"/>
    <lineage>
        <taxon>Eukaryota</taxon>
        <taxon>Metazoa</taxon>
        <taxon>Spiralia</taxon>
        <taxon>Lophotrochozoa</taxon>
        <taxon>Mollusca</taxon>
        <taxon>Gastropoda</taxon>
        <taxon>Heterobranchia</taxon>
        <taxon>Euthyneura</taxon>
        <taxon>Panpulmonata</taxon>
        <taxon>Eupulmonata</taxon>
        <taxon>Stylommatophora</taxon>
        <taxon>Helicina</taxon>
        <taxon>Helicoidea</taxon>
        <taxon>Geomitridae</taxon>
        <taxon>Candidula</taxon>
    </lineage>
</organism>
<dbReference type="EMBL" id="CAJHNH020005517">
    <property type="protein sequence ID" value="CAG5132605.1"/>
    <property type="molecule type" value="Genomic_DNA"/>
</dbReference>
<dbReference type="InterPro" id="IPR020904">
    <property type="entry name" value="Sc_DH/Rdtase_CS"/>
</dbReference>
<protein>
    <submittedName>
        <fullName evidence="2">Uncharacterized protein</fullName>
    </submittedName>
</protein>
<dbReference type="Gene3D" id="3.40.50.720">
    <property type="entry name" value="NAD(P)-binding Rossmann-like Domain"/>
    <property type="match status" value="1"/>
</dbReference>
<dbReference type="SUPFAM" id="SSF51735">
    <property type="entry name" value="NAD(P)-binding Rossmann-fold domains"/>
    <property type="match status" value="1"/>
</dbReference>
<accession>A0A8S3ZY90</accession>